<keyword evidence="1" id="KW-0540">Nuclease</keyword>
<proteinExistence type="predicted"/>
<comment type="caution">
    <text evidence="6">The sequence shown here is derived from an EMBL/GenBank/DDBJ whole genome shotgun (WGS) entry which is preliminary data.</text>
</comment>
<dbReference type="Pfam" id="PF17146">
    <property type="entry name" value="PIN_6"/>
    <property type="match status" value="1"/>
</dbReference>
<dbReference type="GO" id="GO:0030688">
    <property type="term" value="C:preribosome, small subunit precursor"/>
    <property type="evidence" value="ECO:0007669"/>
    <property type="project" value="TreeGrafter"/>
</dbReference>
<dbReference type="AlphaFoldDB" id="A0AAV9IWA9"/>
<evidence type="ECO:0000313" key="7">
    <source>
        <dbReference type="Proteomes" id="UP001301350"/>
    </source>
</evidence>
<dbReference type="GO" id="GO:0030490">
    <property type="term" value="P:maturation of SSU-rRNA"/>
    <property type="evidence" value="ECO:0007669"/>
    <property type="project" value="TreeGrafter"/>
</dbReference>
<gene>
    <name evidence="6" type="ORF">CDCA_CDCA08G2476</name>
</gene>
<protein>
    <recommendedName>
        <fullName evidence="5">Ribonuclease PIN domain-containing protein</fullName>
    </recommendedName>
</protein>
<dbReference type="InterPro" id="IPR036283">
    <property type="entry name" value="NOB1_Zf-like_sf"/>
</dbReference>
<evidence type="ECO:0000313" key="6">
    <source>
        <dbReference type="EMBL" id="KAK4536451.1"/>
    </source>
</evidence>
<evidence type="ECO:0000259" key="5">
    <source>
        <dbReference type="Pfam" id="PF17146"/>
    </source>
</evidence>
<name>A0AAV9IWA9_CYACA</name>
<feature type="region of interest" description="Disordered" evidence="4">
    <location>
        <begin position="189"/>
        <end position="230"/>
    </location>
</feature>
<dbReference type="SUPFAM" id="SSF144206">
    <property type="entry name" value="NOB1 zinc finger-like"/>
    <property type="match status" value="1"/>
</dbReference>
<dbReference type="GO" id="GO:0046872">
    <property type="term" value="F:metal ion binding"/>
    <property type="evidence" value="ECO:0007669"/>
    <property type="project" value="UniProtKB-KW"/>
</dbReference>
<keyword evidence="2" id="KW-0479">Metal-binding</keyword>
<evidence type="ECO:0000256" key="2">
    <source>
        <dbReference type="ARBA" id="ARBA00022723"/>
    </source>
</evidence>
<dbReference type="Proteomes" id="UP001301350">
    <property type="component" value="Unassembled WGS sequence"/>
</dbReference>
<sequence length="473" mass="51245">MSERWVLDAGAFIQGADSFFHQFITAAAPSRLYTVPDVIREVRDDQARRRLALLRAPRPTADGGVAPDHHSLLVVREPGQGVLAEVVRAARDSGDYASLSLADLRVLALALQVQRELNADHAEHSRASTTTAATGRRPAVPAPDAHLTDWRREDTARSGGLFYPSDYRFGQGLAGVDAQLRKLSIPQDTRSAAMIRENAPTGTSTAAKKSPSSPEEEEEVEDGEGAWIGPENIDQVSASWPDDMHHASAVSASNGSDASQTTVVALSLMSTDLAVQNVAARLGVGLAALDGRRLQRRPRTHIRVCSACNHRVYDTVANERDHLFCGECGNYGTLVKCVAVPKSRPQPTTAAAAAAAAATTEYQIRVPRSKRQDGGIRTSLRGTIYSIPPPRGGRASLTADLILRPDEYEEKRKRWLRQQRRRGNRGRAAADVRPALDVEQPYGSAMAAQPPAALQVAGALRHNPNEARRRDAR</sequence>
<accession>A0AAV9IWA9</accession>
<organism evidence="6 7">
    <name type="scientific">Cyanidium caldarium</name>
    <name type="common">Red alga</name>
    <dbReference type="NCBI Taxonomy" id="2771"/>
    <lineage>
        <taxon>Eukaryota</taxon>
        <taxon>Rhodophyta</taxon>
        <taxon>Bangiophyceae</taxon>
        <taxon>Cyanidiales</taxon>
        <taxon>Cyanidiaceae</taxon>
        <taxon>Cyanidium</taxon>
    </lineage>
</organism>
<evidence type="ECO:0000256" key="1">
    <source>
        <dbReference type="ARBA" id="ARBA00022722"/>
    </source>
</evidence>
<feature type="compositionally biased region" description="Low complexity" evidence="4">
    <location>
        <begin position="127"/>
        <end position="143"/>
    </location>
</feature>
<feature type="compositionally biased region" description="Polar residues" evidence="4">
    <location>
        <begin position="200"/>
        <end position="213"/>
    </location>
</feature>
<feature type="domain" description="Ribonuclease PIN" evidence="5">
    <location>
        <begin position="6"/>
        <end position="113"/>
    </location>
</feature>
<dbReference type="InterPro" id="IPR033411">
    <property type="entry name" value="Ribonuclease_PIN"/>
</dbReference>
<evidence type="ECO:0000256" key="3">
    <source>
        <dbReference type="ARBA" id="ARBA00022801"/>
    </source>
</evidence>
<dbReference type="InterPro" id="IPR039907">
    <property type="entry name" value="NOB1"/>
</dbReference>
<dbReference type="PANTHER" id="PTHR12814">
    <property type="entry name" value="RNA-BINDING PROTEIN NOB1"/>
    <property type="match status" value="1"/>
</dbReference>
<dbReference type="EMBL" id="JANCYW010000008">
    <property type="protein sequence ID" value="KAK4536451.1"/>
    <property type="molecule type" value="Genomic_DNA"/>
</dbReference>
<dbReference type="GO" id="GO:0004521">
    <property type="term" value="F:RNA endonuclease activity"/>
    <property type="evidence" value="ECO:0007669"/>
    <property type="project" value="TreeGrafter"/>
</dbReference>
<feature type="region of interest" description="Disordered" evidence="4">
    <location>
        <begin position="118"/>
        <end position="144"/>
    </location>
</feature>
<dbReference type="Gene3D" id="3.40.50.1010">
    <property type="entry name" value="5'-nuclease"/>
    <property type="match status" value="1"/>
</dbReference>
<feature type="compositionally biased region" description="Acidic residues" evidence="4">
    <location>
        <begin position="214"/>
        <end position="224"/>
    </location>
</feature>
<keyword evidence="7" id="KW-1185">Reference proteome</keyword>
<evidence type="ECO:0000256" key="4">
    <source>
        <dbReference type="SAM" id="MobiDB-lite"/>
    </source>
</evidence>
<keyword evidence="3" id="KW-0378">Hydrolase</keyword>
<dbReference type="GO" id="GO:0016787">
    <property type="term" value="F:hydrolase activity"/>
    <property type="evidence" value="ECO:0007669"/>
    <property type="project" value="UniProtKB-KW"/>
</dbReference>
<dbReference type="PANTHER" id="PTHR12814:SF2">
    <property type="entry name" value="RNA-BINDING PROTEIN NOB1"/>
    <property type="match status" value="1"/>
</dbReference>
<reference evidence="6 7" key="1">
    <citation type="submission" date="2022-07" db="EMBL/GenBank/DDBJ databases">
        <title>Genome-wide signatures of adaptation to extreme environments.</title>
        <authorList>
            <person name="Cho C.H."/>
            <person name="Yoon H.S."/>
        </authorList>
    </citation>
    <scope>NUCLEOTIDE SEQUENCE [LARGE SCALE GENOMIC DNA]</scope>
    <source>
        <strain evidence="6 7">DBV 063 E5</strain>
    </source>
</reference>